<dbReference type="Proteomes" id="UP000059680">
    <property type="component" value="Chromosome 1"/>
</dbReference>
<dbReference type="Pfam" id="PF24964">
    <property type="entry name" value="DUF7769"/>
    <property type="match status" value="1"/>
</dbReference>
<dbReference type="AlphaFoldDB" id="A0A0P0V0V9"/>
<proteinExistence type="predicted"/>
<dbReference type="PANTHER" id="PTHR33889:SF1">
    <property type="entry name" value="OS03G0834800 PROTEIN"/>
    <property type="match status" value="1"/>
</dbReference>
<name>A0A0P0V0V9_ORYSJ</name>
<dbReference type="InterPro" id="IPR056671">
    <property type="entry name" value="DUF7769"/>
</dbReference>
<dbReference type="PaxDb" id="39947-A0A0P0V0V9"/>
<reference evidence="3 4" key="2">
    <citation type="journal article" date="2013" name="Plant Cell Physiol.">
        <title>Rice Annotation Project Database (RAP-DB): an integrative and interactive database for rice genomics.</title>
        <authorList>
            <person name="Sakai H."/>
            <person name="Lee S.S."/>
            <person name="Tanaka T."/>
            <person name="Numa H."/>
            <person name="Kim J."/>
            <person name="Kawahara Y."/>
            <person name="Wakimoto H."/>
            <person name="Yang C.C."/>
            <person name="Iwamoto M."/>
            <person name="Abe T."/>
            <person name="Yamada Y."/>
            <person name="Muto A."/>
            <person name="Inokuchi H."/>
            <person name="Ikemura T."/>
            <person name="Matsumoto T."/>
            <person name="Sasaki T."/>
            <person name="Itoh T."/>
        </authorList>
    </citation>
    <scope>NUCLEOTIDE SEQUENCE [LARGE SCALE GENOMIC DNA]</scope>
    <source>
        <strain evidence="4">cv. Nipponbare</strain>
    </source>
</reference>
<feature type="region of interest" description="Disordered" evidence="1">
    <location>
        <begin position="1"/>
        <end position="21"/>
    </location>
</feature>
<reference evidence="4" key="1">
    <citation type="journal article" date="2005" name="Nature">
        <title>The map-based sequence of the rice genome.</title>
        <authorList>
            <consortium name="International rice genome sequencing project (IRGSP)"/>
            <person name="Matsumoto T."/>
            <person name="Wu J."/>
            <person name="Kanamori H."/>
            <person name="Katayose Y."/>
            <person name="Fujisawa M."/>
            <person name="Namiki N."/>
            <person name="Mizuno H."/>
            <person name="Yamamoto K."/>
            <person name="Antonio B.A."/>
            <person name="Baba T."/>
            <person name="Sakata K."/>
            <person name="Nagamura Y."/>
            <person name="Aoki H."/>
            <person name="Arikawa K."/>
            <person name="Arita K."/>
            <person name="Bito T."/>
            <person name="Chiden Y."/>
            <person name="Fujitsuka N."/>
            <person name="Fukunaka R."/>
            <person name="Hamada M."/>
            <person name="Harada C."/>
            <person name="Hayashi A."/>
            <person name="Hijishita S."/>
            <person name="Honda M."/>
            <person name="Hosokawa S."/>
            <person name="Ichikawa Y."/>
            <person name="Idonuma A."/>
            <person name="Iijima M."/>
            <person name="Ikeda M."/>
            <person name="Ikeno M."/>
            <person name="Ito K."/>
            <person name="Ito S."/>
            <person name="Ito T."/>
            <person name="Ito Y."/>
            <person name="Ito Y."/>
            <person name="Iwabuchi A."/>
            <person name="Kamiya K."/>
            <person name="Karasawa W."/>
            <person name="Kurita K."/>
            <person name="Katagiri S."/>
            <person name="Kikuta A."/>
            <person name="Kobayashi H."/>
            <person name="Kobayashi N."/>
            <person name="Machita K."/>
            <person name="Maehara T."/>
            <person name="Masukawa M."/>
            <person name="Mizubayashi T."/>
            <person name="Mukai Y."/>
            <person name="Nagasaki H."/>
            <person name="Nagata Y."/>
            <person name="Naito S."/>
            <person name="Nakashima M."/>
            <person name="Nakama Y."/>
            <person name="Nakamichi Y."/>
            <person name="Nakamura M."/>
            <person name="Meguro A."/>
            <person name="Negishi M."/>
            <person name="Ohta I."/>
            <person name="Ohta T."/>
            <person name="Okamoto M."/>
            <person name="Ono N."/>
            <person name="Saji S."/>
            <person name="Sakaguchi M."/>
            <person name="Sakai K."/>
            <person name="Shibata M."/>
            <person name="Shimokawa T."/>
            <person name="Song J."/>
            <person name="Takazaki Y."/>
            <person name="Terasawa K."/>
            <person name="Tsugane M."/>
            <person name="Tsuji K."/>
            <person name="Ueda S."/>
            <person name="Waki K."/>
            <person name="Yamagata H."/>
            <person name="Yamamoto M."/>
            <person name="Yamamoto S."/>
            <person name="Yamane H."/>
            <person name="Yoshiki S."/>
            <person name="Yoshihara R."/>
            <person name="Yukawa K."/>
            <person name="Zhong H."/>
            <person name="Yano M."/>
            <person name="Yuan Q."/>
            <person name="Ouyang S."/>
            <person name="Liu J."/>
            <person name="Jones K.M."/>
            <person name="Gansberger K."/>
            <person name="Moffat K."/>
            <person name="Hill J."/>
            <person name="Bera J."/>
            <person name="Fadrosh D."/>
            <person name="Jin S."/>
            <person name="Johri S."/>
            <person name="Kim M."/>
            <person name="Overton L."/>
            <person name="Reardon M."/>
            <person name="Tsitrin T."/>
            <person name="Vuong H."/>
            <person name="Weaver B."/>
            <person name="Ciecko A."/>
            <person name="Tallon L."/>
            <person name="Jackson J."/>
            <person name="Pai G."/>
            <person name="Aken S.V."/>
            <person name="Utterback T."/>
            <person name="Reidmuller S."/>
            <person name="Feldblyum T."/>
            <person name="Hsiao J."/>
            <person name="Zismann V."/>
            <person name="Iobst S."/>
            <person name="de Vazeille A.R."/>
            <person name="Buell C.R."/>
            <person name="Ying K."/>
            <person name="Li Y."/>
            <person name="Lu T."/>
            <person name="Huang Y."/>
            <person name="Zhao Q."/>
            <person name="Feng Q."/>
            <person name="Zhang L."/>
            <person name="Zhu J."/>
            <person name="Weng Q."/>
            <person name="Mu J."/>
            <person name="Lu Y."/>
            <person name="Fan D."/>
            <person name="Liu Y."/>
            <person name="Guan J."/>
            <person name="Zhang Y."/>
            <person name="Yu S."/>
            <person name="Liu X."/>
            <person name="Zhang Y."/>
            <person name="Hong G."/>
            <person name="Han B."/>
            <person name="Choisne N."/>
            <person name="Demange N."/>
            <person name="Orjeda G."/>
            <person name="Samain S."/>
            <person name="Cattolico L."/>
            <person name="Pelletier E."/>
            <person name="Couloux A."/>
            <person name="Segurens B."/>
            <person name="Wincker P."/>
            <person name="D'Hont A."/>
            <person name="Scarpelli C."/>
            <person name="Weissenbach J."/>
            <person name="Salanoubat M."/>
            <person name="Quetier F."/>
            <person name="Yu Y."/>
            <person name="Kim H.R."/>
            <person name="Rambo T."/>
            <person name="Currie J."/>
            <person name="Collura K."/>
            <person name="Luo M."/>
            <person name="Yang T."/>
            <person name="Ammiraju J.S.S."/>
            <person name="Engler F."/>
            <person name="Soderlund C."/>
            <person name="Wing R.A."/>
            <person name="Palmer L.E."/>
            <person name="de la Bastide M."/>
            <person name="Spiegel L."/>
            <person name="Nascimento L."/>
            <person name="Zutavern T."/>
            <person name="O'Shaughnessy A."/>
            <person name="Dike S."/>
            <person name="Dedhia N."/>
            <person name="Preston R."/>
            <person name="Balija V."/>
            <person name="McCombie W.R."/>
            <person name="Chow T."/>
            <person name="Chen H."/>
            <person name="Chung M."/>
            <person name="Chen C."/>
            <person name="Shaw J."/>
            <person name="Wu H."/>
            <person name="Hsiao K."/>
            <person name="Chao Y."/>
            <person name="Chu M."/>
            <person name="Cheng C."/>
            <person name="Hour A."/>
            <person name="Lee P."/>
            <person name="Lin S."/>
            <person name="Lin Y."/>
            <person name="Liou J."/>
            <person name="Liu S."/>
            <person name="Hsing Y."/>
            <person name="Raghuvanshi S."/>
            <person name="Mohanty A."/>
            <person name="Bharti A.K."/>
            <person name="Gaur A."/>
            <person name="Gupta V."/>
            <person name="Kumar D."/>
            <person name="Ravi V."/>
            <person name="Vij S."/>
            <person name="Kapur A."/>
            <person name="Khurana P."/>
            <person name="Khurana P."/>
            <person name="Khurana J.P."/>
            <person name="Tyagi A.K."/>
            <person name="Gaikwad K."/>
            <person name="Singh A."/>
            <person name="Dalal V."/>
            <person name="Srivastava S."/>
            <person name="Dixit A."/>
            <person name="Pal A.K."/>
            <person name="Ghazi I.A."/>
            <person name="Yadav M."/>
            <person name="Pandit A."/>
            <person name="Bhargava A."/>
            <person name="Sureshbabu K."/>
            <person name="Batra K."/>
            <person name="Sharma T.R."/>
            <person name="Mohapatra T."/>
            <person name="Singh N.K."/>
            <person name="Messing J."/>
            <person name="Nelson A.B."/>
            <person name="Fuks G."/>
            <person name="Kavchok S."/>
            <person name="Keizer G."/>
            <person name="Linton E."/>
            <person name="Llaca V."/>
            <person name="Song R."/>
            <person name="Tanyolac B."/>
            <person name="Young S."/>
            <person name="Ho-Il K."/>
            <person name="Hahn J.H."/>
            <person name="Sangsakoo G."/>
            <person name="Vanavichit A."/>
            <person name="de Mattos Luiz.A.T."/>
            <person name="Zimmer P.D."/>
            <person name="Malone G."/>
            <person name="Dellagostin O."/>
            <person name="de Oliveira A.C."/>
            <person name="Bevan M."/>
            <person name="Bancroft I."/>
            <person name="Minx P."/>
            <person name="Cordum H."/>
            <person name="Wilson R."/>
            <person name="Cheng Z."/>
            <person name="Jin W."/>
            <person name="Jiang J."/>
            <person name="Leong S.A."/>
            <person name="Iwama H."/>
            <person name="Gojobori T."/>
            <person name="Itoh T."/>
            <person name="Niimura Y."/>
            <person name="Fujii Y."/>
            <person name="Habara T."/>
            <person name="Sakai H."/>
            <person name="Sato Y."/>
            <person name="Wilson G."/>
            <person name="Kumar K."/>
            <person name="McCouch S."/>
            <person name="Juretic N."/>
            <person name="Hoen D."/>
            <person name="Wright S."/>
            <person name="Bruskiewich R."/>
            <person name="Bureau T."/>
            <person name="Miyao A."/>
            <person name="Hirochika H."/>
            <person name="Nishikawa T."/>
            <person name="Kadowaki K."/>
            <person name="Sugiura M."/>
            <person name="Burr B."/>
            <person name="Sasaki T."/>
        </authorList>
    </citation>
    <scope>NUCLEOTIDE SEQUENCE [LARGE SCALE GENOMIC DNA]</scope>
    <source>
        <strain evidence="4">cv. Nipponbare</strain>
    </source>
</reference>
<dbReference type="PANTHER" id="PTHR33889">
    <property type="entry name" value="OS04G0681850 PROTEIN"/>
    <property type="match status" value="1"/>
</dbReference>
<evidence type="ECO:0000259" key="2">
    <source>
        <dbReference type="Pfam" id="PF24964"/>
    </source>
</evidence>
<dbReference type="InParanoid" id="A0A0P0V0V9"/>
<accession>A0A0P0V0V9</accession>
<evidence type="ECO:0000313" key="4">
    <source>
        <dbReference type="Proteomes" id="UP000059680"/>
    </source>
</evidence>
<organism evidence="3 4">
    <name type="scientific">Oryza sativa subsp. japonica</name>
    <name type="common">Rice</name>
    <dbReference type="NCBI Taxonomy" id="39947"/>
    <lineage>
        <taxon>Eukaryota</taxon>
        <taxon>Viridiplantae</taxon>
        <taxon>Streptophyta</taxon>
        <taxon>Embryophyta</taxon>
        <taxon>Tracheophyta</taxon>
        <taxon>Spermatophyta</taxon>
        <taxon>Magnoliopsida</taxon>
        <taxon>Liliopsida</taxon>
        <taxon>Poales</taxon>
        <taxon>Poaceae</taxon>
        <taxon>BOP clade</taxon>
        <taxon>Oryzoideae</taxon>
        <taxon>Oryzeae</taxon>
        <taxon>Oryzinae</taxon>
        <taxon>Oryza</taxon>
        <taxon>Oryza sativa</taxon>
    </lineage>
</organism>
<evidence type="ECO:0000313" key="3">
    <source>
        <dbReference type="EMBL" id="BAS71536.1"/>
    </source>
</evidence>
<dbReference type="EMBL" id="AP014957">
    <property type="protein sequence ID" value="BAS71536.1"/>
    <property type="molecule type" value="Genomic_DNA"/>
</dbReference>
<dbReference type="FunCoup" id="A0A0P0V0V9">
    <property type="interactions" value="3"/>
</dbReference>
<dbReference type="SMR" id="A0A0P0V0V9"/>
<reference evidence="3 4" key="3">
    <citation type="journal article" date="2013" name="Rice">
        <title>Improvement of the Oryza sativa Nipponbare reference genome using next generation sequence and optical map data.</title>
        <authorList>
            <person name="Kawahara Y."/>
            <person name="de la Bastide M."/>
            <person name="Hamilton J.P."/>
            <person name="Kanamori H."/>
            <person name="McCombie W.R."/>
            <person name="Ouyang S."/>
            <person name="Schwartz D.C."/>
            <person name="Tanaka T."/>
            <person name="Wu J."/>
            <person name="Zhou S."/>
            <person name="Childs K.L."/>
            <person name="Davidson R.M."/>
            <person name="Lin H."/>
            <person name="Quesada-Ocampo L."/>
            <person name="Vaillancourt B."/>
            <person name="Sakai H."/>
            <person name="Lee S.S."/>
            <person name="Kim J."/>
            <person name="Numa H."/>
            <person name="Itoh T."/>
            <person name="Buell C.R."/>
            <person name="Matsumoto T."/>
        </authorList>
    </citation>
    <scope>NUCLEOTIDE SEQUENCE [LARGE SCALE GENOMIC DNA]</scope>
    <source>
        <strain evidence="4">cv. Nipponbare</strain>
    </source>
</reference>
<protein>
    <submittedName>
        <fullName evidence="3">Os01g0275000 protein</fullName>
    </submittedName>
</protein>
<sequence length="342" mass="39081">MIRDLNLLPEEEGDGGALPDLNGEADMEEDGRAAVILGDNLLGVDGQEHEGFLDLNLHPFDLNMEAIEEEQMQQDNVMHCAAHVVHGNAHVNEEQEETELDDHDALQFELEALEDDLREYGVYAEVVNVVFDVEELPDSDDDQEEHANDNVAIAQEFHVSIRTVQRIWKRAKICHEQGITVNVDSRKHGNSRRKKVEIDLSVIAAIPLHQRSTIRSLAQALGVSKSTLHRWFKEGLIRRHSNSLKPYLKEANKKERLQWISRNMDELIENVHKEYRDYNPNTLNRVFLTLQGCYIEVMRANGGNKYKIPHMNKERLEALGVLPKALSCDRGLYERVVESLAN</sequence>
<evidence type="ECO:0000256" key="1">
    <source>
        <dbReference type="SAM" id="MobiDB-lite"/>
    </source>
</evidence>
<keyword evidence="4" id="KW-1185">Reference proteome</keyword>
<feature type="domain" description="DUF7769" evidence="2">
    <location>
        <begin position="153"/>
        <end position="178"/>
    </location>
</feature>
<gene>
    <name evidence="3" type="ordered locus">Os01g0275000</name>
    <name evidence="3" type="ORF">OSNPB_010275000</name>
</gene>